<protein>
    <submittedName>
        <fullName evidence="1">Uncharacterized protein</fullName>
    </submittedName>
</protein>
<reference evidence="1" key="1">
    <citation type="journal article" date="2014" name="Front. Microbiol.">
        <title>High frequency of phylogenetically diverse reductive dehalogenase-homologous genes in deep subseafloor sedimentary metagenomes.</title>
        <authorList>
            <person name="Kawai M."/>
            <person name="Futagami T."/>
            <person name="Toyoda A."/>
            <person name="Takaki Y."/>
            <person name="Nishi S."/>
            <person name="Hori S."/>
            <person name="Arai W."/>
            <person name="Tsubouchi T."/>
            <person name="Morono Y."/>
            <person name="Uchiyama I."/>
            <person name="Ito T."/>
            <person name="Fujiyama A."/>
            <person name="Inagaki F."/>
            <person name="Takami H."/>
        </authorList>
    </citation>
    <scope>NUCLEOTIDE SEQUENCE</scope>
    <source>
        <strain evidence="1">Expedition CK06-06</strain>
    </source>
</reference>
<accession>X1JJD6</accession>
<feature type="non-terminal residue" evidence="1">
    <location>
        <position position="57"/>
    </location>
</feature>
<name>X1JJD6_9ZZZZ</name>
<sequence>MSNVKIIVGEREDIPTKYLEQLFALQQQEEEEKWGILPSEIELFRKKWKVREVYWIK</sequence>
<proteinExistence type="predicted"/>
<evidence type="ECO:0000313" key="1">
    <source>
        <dbReference type="EMBL" id="GAH78399.1"/>
    </source>
</evidence>
<comment type="caution">
    <text evidence="1">The sequence shown here is derived from an EMBL/GenBank/DDBJ whole genome shotgun (WGS) entry which is preliminary data.</text>
</comment>
<gene>
    <name evidence="1" type="ORF">S03H2_66146</name>
</gene>
<organism evidence="1">
    <name type="scientific">marine sediment metagenome</name>
    <dbReference type="NCBI Taxonomy" id="412755"/>
    <lineage>
        <taxon>unclassified sequences</taxon>
        <taxon>metagenomes</taxon>
        <taxon>ecological metagenomes</taxon>
    </lineage>
</organism>
<dbReference type="EMBL" id="BARU01043157">
    <property type="protein sequence ID" value="GAH78399.1"/>
    <property type="molecule type" value="Genomic_DNA"/>
</dbReference>
<dbReference type="AlphaFoldDB" id="X1JJD6"/>